<evidence type="ECO:0000313" key="4">
    <source>
        <dbReference type="Proteomes" id="UP000637513"/>
    </source>
</evidence>
<feature type="region of interest" description="Disordered" evidence="1">
    <location>
        <begin position="43"/>
        <end position="103"/>
    </location>
</feature>
<evidence type="ECO:0000256" key="2">
    <source>
        <dbReference type="SAM" id="Phobius"/>
    </source>
</evidence>
<organism evidence="3 4">
    <name type="scientific">Jutongia hominis</name>
    <dbReference type="NCBI Taxonomy" id="2763664"/>
    <lineage>
        <taxon>Bacteria</taxon>
        <taxon>Bacillati</taxon>
        <taxon>Bacillota</taxon>
        <taxon>Clostridia</taxon>
        <taxon>Lachnospirales</taxon>
        <taxon>Lachnospiraceae</taxon>
        <taxon>Jutongia</taxon>
    </lineage>
</organism>
<keyword evidence="2" id="KW-0472">Membrane</keyword>
<gene>
    <name evidence="3" type="ORF">H8700_11610</name>
</gene>
<dbReference type="EMBL" id="JACRSW010000040">
    <property type="protein sequence ID" value="MBC8558342.1"/>
    <property type="molecule type" value="Genomic_DNA"/>
</dbReference>
<evidence type="ECO:0000313" key="3">
    <source>
        <dbReference type="EMBL" id="MBC8558342.1"/>
    </source>
</evidence>
<name>A0ABR7MX13_9FIRM</name>
<proteinExistence type="predicted"/>
<feature type="compositionally biased region" description="Basic and acidic residues" evidence="1">
    <location>
        <begin position="94"/>
        <end position="103"/>
    </location>
</feature>
<sequence length="103" mass="11193">MRKFREWMHTTGRNKVIAVVFLIAIAIVLHYFIVERDGYIGAGKPNPTVSPKSAKEEIIGGDSIGSVDPDTTMIPGDAIHPSTTPKVGNSSKQKGSEQKQSQE</sequence>
<keyword evidence="2" id="KW-1133">Transmembrane helix</keyword>
<evidence type="ECO:0000256" key="1">
    <source>
        <dbReference type="SAM" id="MobiDB-lite"/>
    </source>
</evidence>
<accession>A0ABR7MX13</accession>
<keyword evidence="2" id="KW-0812">Transmembrane</keyword>
<keyword evidence="4" id="KW-1185">Reference proteome</keyword>
<protein>
    <submittedName>
        <fullName evidence="3">Uncharacterized protein</fullName>
    </submittedName>
</protein>
<feature type="transmembrane region" description="Helical" evidence="2">
    <location>
        <begin position="16"/>
        <end position="34"/>
    </location>
</feature>
<comment type="caution">
    <text evidence="3">The sequence shown here is derived from an EMBL/GenBank/DDBJ whole genome shotgun (WGS) entry which is preliminary data.</text>
</comment>
<reference evidence="3 4" key="1">
    <citation type="submission" date="2020-08" db="EMBL/GenBank/DDBJ databases">
        <title>Genome public.</title>
        <authorList>
            <person name="Liu C."/>
            <person name="Sun Q."/>
        </authorList>
    </citation>
    <scope>NUCLEOTIDE SEQUENCE [LARGE SCALE GENOMIC DNA]</scope>
    <source>
        <strain evidence="3 4">BX3</strain>
    </source>
</reference>
<dbReference type="RefSeq" id="WP_249305739.1">
    <property type="nucleotide sequence ID" value="NZ_JACRSW010000040.1"/>
</dbReference>
<dbReference type="Proteomes" id="UP000637513">
    <property type="component" value="Unassembled WGS sequence"/>
</dbReference>